<dbReference type="PANTHER" id="PTHR45348">
    <property type="entry name" value="HYPOTHETICAL OXIDOREDUCTASE (EUROFUNG)"/>
    <property type="match status" value="1"/>
</dbReference>
<dbReference type="SMART" id="SM00829">
    <property type="entry name" value="PKS_ER"/>
    <property type="match status" value="1"/>
</dbReference>
<accession>A0A9W4XLD4</accession>
<dbReference type="OrthoDB" id="3509362at2759"/>
<dbReference type="EMBL" id="CAOQHR010000006">
    <property type="protein sequence ID" value="CAI6336244.1"/>
    <property type="molecule type" value="Genomic_DNA"/>
</dbReference>
<evidence type="ECO:0000313" key="6">
    <source>
        <dbReference type="Proteomes" id="UP001152607"/>
    </source>
</evidence>
<comment type="subunit">
    <text evidence="2">Monomer.</text>
</comment>
<dbReference type="Gene3D" id="3.40.50.720">
    <property type="entry name" value="NAD(P)-binding Rossmann-like Domain"/>
    <property type="match status" value="1"/>
</dbReference>
<dbReference type="GO" id="GO:0016651">
    <property type="term" value="F:oxidoreductase activity, acting on NAD(P)H"/>
    <property type="evidence" value="ECO:0007669"/>
    <property type="project" value="InterPro"/>
</dbReference>
<dbReference type="InterPro" id="IPR036291">
    <property type="entry name" value="NAD(P)-bd_dom_sf"/>
</dbReference>
<keyword evidence="3" id="KW-0560">Oxidoreductase</keyword>
<protein>
    <recommendedName>
        <fullName evidence="4">Enoyl reductase (ER) domain-containing protein</fullName>
    </recommendedName>
</protein>
<evidence type="ECO:0000256" key="1">
    <source>
        <dbReference type="ARBA" id="ARBA00008072"/>
    </source>
</evidence>
<dbReference type="CDD" id="cd08249">
    <property type="entry name" value="enoyl_reductase_like"/>
    <property type="match status" value="1"/>
</dbReference>
<dbReference type="AlphaFoldDB" id="A0A9W4XLD4"/>
<comment type="caution">
    <text evidence="5">The sequence shown here is derived from an EMBL/GenBank/DDBJ whole genome shotgun (WGS) entry which is preliminary data.</text>
</comment>
<dbReference type="SUPFAM" id="SSF51735">
    <property type="entry name" value="NAD(P)-binding Rossmann-fold domains"/>
    <property type="match status" value="1"/>
</dbReference>
<dbReference type="InterPro" id="IPR013149">
    <property type="entry name" value="ADH-like_C"/>
</dbReference>
<evidence type="ECO:0000256" key="3">
    <source>
        <dbReference type="ARBA" id="ARBA00023002"/>
    </source>
</evidence>
<dbReference type="SUPFAM" id="SSF50129">
    <property type="entry name" value="GroES-like"/>
    <property type="match status" value="1"/>
</dbReference>
<dbReference type="Pfam" id="PF08240">
    <property type="entry name" value="ADH_N"/>
    <property type="match status" value="1"/>
</dbReference>
<dbReference type="Gene3D" id="3.90.180.10">
    <property type="entry name" value="Medium-chain alcohol dehydrogenases, catalytic domain"/>
    <property type="match status" value="1"/>
</dbReference>
<dbReference type="Pfam" id="PF00107">
    <property type="entry name" value="ADH_zinc_N"/>
    <property type="match status" value="1"/>
</dbReference>
<dbReference type="Proteomes" id="UP001152607">
    <property type="component" value="Unassembled WGS sequence"/>
</dbReference>
<dbReference type="InterPro" id="IPR011032">
    <property type="entry name" value="GroES-like_sf"/>
</dbReference>
<dbReference type="InterPro" id="IPR013154">
    <property type="entry name" value="ADH-like_N"/>
</dbReference>
<dbReference type="InterPro" id="IPR047122">
    <property type="entry name" value="Trans-enoyl_RdTase-like"/>
</dbReference>
<sequence length="344" mass="36818">MMTTLSNRAARIAEPGKSLELVDVEAPRPRPGQVLIKNHAVAIQPLDVKMLLTGYGPKLGYPAVLGTTGAGVVEKLGDDVTDLNVGDRVVFDTTAYIAVNNNLRSGTWQKLVIADTKTVAKIGDTPFEQAVLIHYPLQTAVAALHIFLKMGKPGSGSSEDKVLIWGAGGAVGLYAAQYAKSVGHTVVVTASPRDSERQKKLGATAVVDYKAADAVEQLRKLGPFRYLFTASGDPASQQTLASLIPPSEGGQFGSVLAGDVDLPANVQRIYGFFTGASQVDENTDYRDWYYQKYLPKVLQEKLVEPAQFTIVEGGLAALQQACADVHDGKVRGKLIVDPQESHCI</sequence>
<gene>
    <name evidence="5" type="ORF">PDIGIT_LOCUS9337</name>
</gene>
<keyword evidence="6" id="KW-1185">Reference proteome</keyword>
<feature type="domain" description="Enoyl reductase (ER)" evidence="4">
    <location>
        <begin position="16"/>
        <end position="336"/>
    </location>
</feature>
<reference evidence="5" key="1">
    <citation type="submission" date="2023-01" db="EMBL/GenBank/DDBJ databases">
        <authorList>
            <person name="Van Ghelder C."/>
            <person name="Rancurel C."/>
        </authorList>
    </citation>
    <scope>NUCLEOTIDE SEQUENCE</scope>
    <source>
        <strain evidence="5">CNCM I-4278</strain>
    </source>
</reference>
<name>A0A9W4XLD4_9PLEO</name>
<comment type="similarity">
    <text evidence="1">Belongs to the zinc-containing alcohol dehydrogenase family.</text>
</comment>
<evidence type="ECO:0000313" key="5">
    <source>
        <dbReference type="EMBL" id="CAI6336244.1"/>
    </source>
</evidence>
<proteinExistence type="inferred from homology"/>
<evidence type="ECO:0000256" key="2">
    <source>
        <dbReference type="ARBA" id="ARBA00011245"/>
    </source>
</evidence>
<dbReference type="PANTHER" id="PTHR45348:SF2">
    <property type="entry name" value="ZINC-TYPE ALCOHOL DEHYDROGENASE-LIKE PROTEIN C2E1P3.01"/>
    <property type="match status" value="1"/>
</dbReference>
<evidence type="ECO:0000259" key="4">
    <source>
        <dbReference type="SMART" id="SM00829"/>
    </source>
</evidence>
<dbReference type="InterPro" id="IPR020843">
    <property type="entry name" value="ER"/>
</dbReference>
<organism evidence="5 6">
    <name type="scientific">Periconia digitata</name>
    <dbReference type="NCBI Taxonomy" id="1303443"/>
    <lineage>
        <taxon>Eukaryota</taxon>
        <taxon>Fungi</taxon>
        <taxon>Dikarya</taxon>
        <taxon>Ascomycota</taxon>
        <taxon>Pezizomycotina</taxon>
        <taxon>Dothideomycetes</taxon>
        <taxon>Pleosporomycetidae</taxon>
        <taxon>Pleosporales</taxon>
        <taxon>Massarineae</taxon>
        <taxon>Periconiaceae</taxon>
        <taxon>Periconia</taxon>
    </lineage>
</organism>